<accession>A0A0P0V6J9</accession>
<protein>
    <submittedName>
        <fullName evidence="2">Os01g0682100 protein</fullName>
    </submittedName>
</protein>
<reference evidence="2 3" key="3">
    <citation type="journal article" date="2013" name="Rice">
        <title>Improvement of the Oryza sativa Nipponbare reference genome using next generation sequence and optical map data.</title>
        <authorList>
            <person name="Kawahara Y."/>
            <person name="de la Bastide M."/>
            <person name="Hamilton J.P."/>
            <person name="Kanamori H."/>
            <person name="McCombie W.R."/>
            <person name="Ouyang S."/>
            <person name="Schwartz D.C."/>
            <person name="Tanaka T."/>
            <person name="Wu J."/>
            <person name="Zhou S."/>
            <person name="Childs K.L."/>
            <person name="Davidson R.M."/>
            <person name="Lin H."/>
            <person name="Quesada-Ocampo L."/>
            <person name="Vaillancourt B."/>
            <person name="Sakai H."/>
            <person name="Lee S.S."/>
            <person name="Kim J."/>
            <person name="Numa H."/>
            <person name="Itoh T."/>
            <person name="Buell C.R."/>
            <person name="Matsumoto T."/>
        </authorList>
    </citation>
    <scope>NUCLEOTIDE SEQUENCE [LARGE SCALE GENOMIC DNA]</scope>
    <source>
        <strain evidence="3">cv. Nipponbare</strain>
    </source>
</reference>
<feature type="region of interest" description="Disordered" evidence="1">
    <location>
        <begin position="1"/>
        <end position="23"/>
    </location>
</feature>
<organism evidence="2 3">
    <name type="scientific">Oryza sativa subsp. japonica</name>
    <name type="common">Rice</name>
    <dbReference type="NCBI Taxonomy" id="39947"/>
    <lineage>
        <taxon>Eukaryota</taxon>
        <taxon>Viridiplantae</taxon>
        <taxon>Streptophyta</taxon>
        <taxon>Embryophyta</taxon>
        <taxon>Tracheophyta</taxon>
        <taxon>Spermatophyta</taxon>
        <taxon>Magnoliopsida</taxon>
        <taxon>Liliopsida</taxon>
        <taxon>Poales</taxon>
        <taxon>Poaceae</taxon>
        <taxon>BOP clade</taxon>
        <taxon>Oryzoideae</taxon>
        <taxon>Oryzeae</taxon>
        <taxon>Oryzinae</taxon>
        <taxon>Oryza</taxon>
        <taxon>Oryza sativa</taxon>
    </lineage>
</organism>
<feature type="compositionally biased region" description="Basic residues" evidence="1">
    <location>
        <begin position="7"/>
        <end position="23"/>
    </location>
</feature>
<dbReference type="Proteomes" id="UP000059680">
    <property type="component" value="Chromosome 1"/>
</dbReference>
<dbReference type="PaxDb" id="39947-A0A0P0V6J9"/>
<name>A0A0P0V6J9_ORYSJ</name>
<dbReference type="InParanoid" id="A0A0P0V6J9"/>
<reference evidence="3" key="1">
    <citation type="journal article" date="2005" name="Nature">
        <title>The map-based sequence of the rice genome.</title>
        <authorList>
            <consortium name="International rice genome sequencing project (IRGSP)"/>
            <person name="Matsumoto T."/>
            <person name="Wu J."/>
            <person name="Kanamori H."/>
            <person name="Katayose Y."/>
            <person name="Fujisawa M."/>
            <person name="Namiki N."/>
            <person name="Mizuno H."/>
            <person name="Yamamoto K."/>
            <person name="Antonio B.A."/>
            <person name="Baba T."/>
            <person name="Sakata K."/>
            <person name="Nagamura Y."/>
            <person name="Aoki H."/>
            <person name="Arikawa K."/>
            <person name="Arita K."/>
            <person name="Bito T."/>
            <person name="Chiden Y."/>
            <person name="Fujitsuka N."/>
            <person name="Fukunaka R."/>
            <person name="Hamada M."/>
            <person name="Harada C."/>
            <person name="Hayashi A."/>
            <person name="Hijishita S."/>
            <person name="Honda M."/>
            <person name="Hosokawa S."/>
            <person name="Ichikawa Y."/>
            <person name="Idonuma A."/>
            <person name="Iijima M."/>
            <person name="Ikeda M."/>
            <person name="Ikeno M."/>
            <person name="Ito K."/>
            <person name="Ito S."/>
            <person name="Ito T."/>
            <person name="Ito Y."/>
            <person name="Ito Y."/>
            <person name="Iwabuchi A."/>
            <person name="Kamiya K."/>
            <person name="Karasawa W."/>
            <person name="Kurita K."/>
            <person name="Katagiri S."/>
            <person name="Kikuta A."/>
            <person name="Kobayashi H."/>
            <person name="Kobayashi N."/>
            <person name="Machita K."/>
            <person name="Maehara T."/>
            <person name="Masukawa M."/>
            <person name="Mizubayashi T."/>
            <person name="Mukai Y."/>
            <person name="Nagasaki H."/>
            <person name="Nagata Y."/>
            <person name="Naito S."/>
            <person name="Nakashima M."/>
            <person name="Nakama Y."/>
            <person name="Nakamichi Y."/>
            <person name="Nakamura M."/>
            <person name="Meguro A."/>
            <person name="Negishi M."/>
            <person name="Ohta I."/>
            <person name="Ohta T."/>
            <person name="Okamoto M."/>
            <person name="Ono N."/>
            <person name="Saji S."/>
            <person name="Sakaguchi M."/>
            <person name="Sakai K."/>
            <person name="Shibata M."/>
            <person name="Shimokawa T."/>
            <person name="Song J."/>
            <person name="Takazaki Y."/>
            <person name="Terasawa K."/>
            <person name="Tsugane M."/>
            <person name="Tsuji K."/>
            <person name="Ueda S."/>
            <person name="Waki K."/>
            <person name="Yamagata H."/>
            <person name="Yamamoto M."/>
            <person name="Yamamoto S."/>
            <person name="Yamane H."/>
            <person name="Yoshiki S."/>
            <person name="Yoshihara R."/>
            <person name="Yukawa K."/>
            <person name="Zhong H."/>
            <person name="Yano M."/>
            <person name="Yuan Q."/>
            <person name="Ouyang S."/>
            <person name="Liu J."/>
            <person name="Jones K.M."/>
            <person name="Gansberger K."/>
            <person name="Moffat K."/>
            <person name="Hill J."/>
            <person name="Bera J."/>
            <person name="Fadrosh D."/>
            <person name="Jin S."/>
            <person name="Johri S."/>
            <person name="Kim M."/>
            <person name="Overton L."/>
            <person name="Reardon M."/>
            <person name="Tsitrin T."/>
            <person name="Vuong H."/>
            <person name="Weaver B."/>
            <person name="Ciecko A."/>
            <person name="Tallon L."/>
            <person name="Jackson J."/>
            <person name="Pai G."/>
            <person name="Aken S.V."/>
            <person name="Utterback T."/>
            <person name="Reidmuller S."/>
            <person name="Feldblyum T."/>
            <person name="Hsiao J."/>
            <person name="Zismann V."/>
            <person name="Iobst S."/>
            <person name="de Vazeille A.R."/>
            <person name="Buell C.R."/>
            <person name="Ying K."/>
            <person name="Li Y."/>
            <person name="Lu T."/>
            <person name="Huang Y."/>
            <person name="Zhao Q."/>
            <person name="Feng Q."/>
            <person name="Zhang L."/>
            <person name="Zhu J."/>
            <person name="Weng Q."/>
            <person name="Mu J."/>
            <person name="Lu Y."/>
            <person name="Fan D."/>
            <person name="Liu Y."/>
            <person name="Guan J."/>
            <person name="Zhang Y."/>
            <person name="Yu S."/>
            <person name="Liu X."/>
            <person name="Zhang Y."/>
            <person name="Hong G."/>
            <person name="Han B."/>
            <person name="Choisne N."/>
            <person name="Demange N."/>
            <person name="Orjeda G."/>
            <person name="Samain S."/>
            <person name="Cattolico L."/>
            <person name="Pelletier E."/>
            <person name="Couloux A."/>
            <person name="Segurens B."/>
            <person name="Wincker P."/>
            <person name="D'Hont A."/>
            <person name="Scarpelli C."/>
            <person name="Weissenbach J."/>
            <person name="Salanoubat M."/>
            <person name="Quetier F."/>
            <person name="Yu Y."/>
            <person name="Kim H.R."/>
            <person name="Rambo T."/>
            <person name="Currie J."/>
            <person name="Collura K."/>
            <person name="Luo M."/>
            <person name="Yang T."/>
            <person name="Ammiraju J.S.S."/>
            <person name="Engler F."/>
            <person name="Soderlund C."/>
            <person name="Wing R.A."/>
            <person name="Palmer L.E."/>
            <person name="de la Bastide M."/>
            <person name="Spiegel L."/>
            <person name="Nascimento L."/>
            <person name="Zutavern T."/>
            <person name="O'Shaughnessy A."/>
            <person name="Dike S."/>
            <person name="Dedhia N."/>
            <person name="Preston R."/>
            <person name="Balija V."/>
            <person name="McCombie W.R."/>
            <person name="Chow T."/>
            <person name="Chen H."/>
            <person name="Chung M."/>
            <person name="Chen C."/>
            <person name="Shaw J."/>
            <person name="Wu H."/>
            <person name="Hsiao K."/>
            <person name="Chao Y."/>
            <person name="Chu M."/>
            <person name="Cheng C."/>
            <person name="Hour A."/>
            <person name="Lee P."/>
            <person name="Lin S."/>
            <person name="Lin Y."/>
            <person name="Liou J."/>
            <person name="Liu S."/>
            <person name="Hsing Y."/>
            <person name="Raghuvanshi S."/>
            <person name="Mohanty A."/>
            <person name="Bharti A.K."/>
            <person name="Gaur A."/>
            <person name="Gupta V."/>
            <person name="Kumar D."/>
            <person name="Ravi V."/>
            <person name="Vij S."/>
            <person name="Kapur A."/>
            <person name="Khurana P."/>
            <person name="Khurana P."/>
            <person name="Khurana J.P."/>
            <person name="Tyagi A.K."/>
            <person name="Gaikwad K."/>
            <person name="Singh A."/>
            <person name="Dalal V."/>
            <person name="Srivastava S."/>
            <person name="Dixit A."/>
            <person name="Pal A.K."/>
            <person name="Ghazi I.A."/>
            <person name="Yadav M."/>
            <person name="Pandit A."/>
            <person name="Bhargava A."/>
            <person name="Sureshbabu K."/>
            <person name="Batra K."/>
            <person name="Sharma T.R."/>
            <person name="Mohapatra T."/>
            <person name="Singh N.K."/>
            <person name="Messing J."/>
            <person name="Nelson A.B."/>
            <person name="Fuks G."/>
            <person name="Kavchok S."/>
            <person name="Keizer G."/>
            <person name="Linton E."/>
            <person name="Llaca V."/>
            <person name="Song R."/>
            <person name="Tanyolac B."/>
            <person name="Young S."/>
            <person name="Ho-Il K."/>
            <person name="Hahn J.H."/>
            <person name="Sangsakoo G."/>
            <person name="Vanavichit A."/>
            <person name="de Mattos Luiz.A.T."/>
            <person name="Zimmer P.D."/>
            <person name="Malone G."/>
            <person name="Dellagostin O."/>
            <person name="de Oliveira A.C."/>
            <person name="Bevan M."/>
            <person name="Bancroft I."/>
            <person name="Minx P."/>
            <person name="Cordum H."/>
            <person name="Wilson R."/>
            <person name="Cheng Z."/>
            <person name="Jin W."/>
            <person name="Jiang J."/>
            <person name="Leong S.A."/>
            <person name="Iwama H."/>
            <person name="Gojobori T."/>
            <person name="Itoh T."/>
            <person name="Niimura Y."/>
            <person name="Fujii Y."/>
            <person name="Habara T."/>
            <person name="Sakai H."/>
            <person name="Sato Y."/>
            <person name="Wilson G."/>
            <person name="Kumar K."/>
            <person name="McCouch S."/>
            <person name="Juretic N."/>
            <person name="Hoen D."/>
            <person name="Wright S."/>
            <person name="Bruskiewich R."/>
            <person name="Bureau T."/>
            <person name="Miyao A."/>
            <person name="Hirochika H."/>
            <person name="Nishikawa T."/>
            <person name="Kadowaki K."/>
            <person name="Sugiura M."/>
            <person name="Burr B."/>
            <person name="Sasaki T."/>
        </authorList>
    </citation>
    <scope>NUCLEOTIDE SEQUENCE [LARGE SCALE GENOMIC DNA]</scope>
    <source>
        <strain evidence="3">cv. Nipponbare</strain>
    </source>
</reference>
<keyword evidence="3" id="KW-1185">Reference proteome</keyword>
<dbReference type="AlphaFoldDB" id="A0A0P0V6J9"/>
<evidence type="ECO:0000313" key="3">
    <source>
        <dbReference type="Proteomes" id="UP000059680"/>
    </source>
</evidence>
<evidence type="ECO:0000256" key="1">
    <source>
        <dbReference type="SAM" id="MobiDB-lite"/>
    </source>
</evidence>
<gene>
    <name evidence="2" type="ordered locus">Os01g0682100</name>
    <name evidence="2" type="ORF">OSNPB_010682100</name>
</gene>
<sequence>MRDRLARRPPCMRRGRAPLGRRRGSLIPPLAAAAAANVGVPSSPLLCSLPGRVPRLTPRSQEAMATEAAYGDARDDGWVRAMRERERERDGVTYGWANGTGSAVPVGGGCRNAAGNWKLGTYALVGLVAIAEPRRRHYISIPNSQWNAMEEIE</sequence>
<evidence type="ECO:0000313" key="2">
    <source>
        <dbReference type="EMBL" id="BAS73719.1"/>
    </source>
</evidence>
<proteinExistence type="predicted"/>
<dbReference type="EMBL" id="AP014957">
    <property type="protein sequence ID" value="BAS73719.1"/>
    <property type="molecule type" value="Genomic_DNA"/>
</dbReference>
<reference evidence="2 3" key="2">
    <citation type="journal article" date="2013" name="Plant Cell Physiol.">
        <title>Rice Annotation Project Database (RAP-DB): an integrative and interactive database for rice genomics.</title>
        <authorList>
            <person name="Sakai H."/>
            <person name="Lee S.S."/>
            <person name="Tanaka T."/>
            <person name="Numa H."/>
            <person name="Kim J."/>
            <person name="Kawahara Y."/>
            <person name="Wakimoto H."/>
            <person name="Yang C.C."/>
            <person name="Iwamoto M."/>
            <person name="Abe T."/>
            <person name="Yamada Y."/>
            <person name="Muto A."/>
            <person name="Inokuchi H."/>
            <person name="Ikemura T."/>
            <person name="Matsumoto T."/>
            <person name="Sasaki T."/>
            <person name="Itoh T."/>
        </authorList>
    </citation>
    <scope>NUCLEOTIDE SEQUENCE [LARGE SCALE GENOMIC DNA]</scope>
    <source>
        <strain evidence="3">cv. Nipponbare</strain>
    </source>
</reference>